<dbReference type="InterPro" id="IPR013498">
    <property type="entry name" value="Topo_IA_Znf"/>
</dbReference>
<feature type="site" description="Interaction with DNA" evidence="10">
    <location>
        <position position="489"/>
    </location>
</feature>
<evidence type="ECO:0000256" key="1">
    <source>
        <dbReference type="ARBA" id="ARBA00000213"/>
    </source>
</evidence>
<dbReference type="GO" id="GO:0005694">
    <property type="term" value="C:chromosome"/>
    <property type="evidence" value="ECO:0007669"/>
    <property type="project" value="InterPro"/>
</dbReference>
<feature type="site" description="Interaction with DNA" evidence="10">
    <location>
        <position position="299"/>
    </location>
</feature>
<dbReference type="Gene3D" id="1.10.290.10">
    <property type="entry name" value="Topoisomerase I, domain 4"/>
    <property type="match status" value="1"/>
</dbReference>
<evidence type="ECO:0000256" key="6">
    <source>
        <dbReference type="ARBA" id="ARBA00022842"/>
    </source>
</evidence>
<dbReference type="InterPro" id="IPR023405">
    <property type="entry name" value="Topo_IA_core_domain"/>
</dbReference>
<evidence type="ECO:0000313" key="13">
    <source>
        <dbReference type="EMBL" id="OGI83496.1"/>
    </source>
</evidence>
<keyword evidence="8 10" id="KW-0238">DNA-binding</keyword>
<feature type="site" description="Interaction with DNA" evidence="10">
    <location>
        <position position="31"/>
    </location>
</feature>
<comment type="function">
    <text evidence="10">Releases the supercoiling and torsional tension of DNA, which is introduced during the DNA replication and transcription, by transiently cleaving and rejoining one strand of the DNA duplex. Introduces a single-strand break via transesterification at a target site in duplex DNA. The scissile phosphodiester is attacked by the catalytic tyrosine of the enzyme, resulting in the formation of a DNA-(5'-phosphotyrosyl)-enzyme intermediate and the expulsion of a 3'-OH DNA strand. The free DNA strand then undergoes passage around the unbroken strand, thus removing DNA supercoils. Finally, in the religation step, the DNA 3'-OH attacks the covalent intermediate to expel the active-site tyrosine and restore the DNA phosphodiester backbone.</text>
</comment>
<comment type="caution">
    <text evidence="13">The sequence shown here is derived from an EMBL/GenBank/DDBJ whole genome shotgun (WGS) entry which is preliminary data.</text>
</comment>
<dbReference type="Gene3D" id="1.10.460.10">
    <property type="entry name" value="Topoisomerase I, domain 2"/>
    <property type="match status" value="1"/>
</dbReference>
<dbReference type="AlphaFoldDB" id="A0A1F6WNT2"/>
<sequence>MQLVIVESPSKASTISKYLGKEYVVTSSIGHIRDLPKSNKNAIDIDDGFIPHYQVIPGKTKVIHDIVSKAKKADVIVLATDMDREGEAIAWHIAEVLREELGEVIMKKIVRATFNSITKDAVTEALKHPRTIDQDLRQAQEARRVLDRIVGYELSGLIWKKVRYGLSAGRVQSPALRIIMEREREIRAFSSEAYYNICGIFSRLSAVGGQAKVNESKFTLVCDVEPTDKKEAERIVKLAKEGTWGVVGIEETQQKRNPKPPFITSTLQQVASTRLGFSASRTMRTAQKLYEAGHITYMRTDSPLLAFEGQKKIIALVSSMFGVSYVHPVQYKSGSKNAQEAHEAIRPTVIDANTHRGNTNDEKRLYDLIWRRTIASQMAPADVIRTKVSANITSSQTSSTSSIPNFSTNGSRVIFDGWLKADPISRGEDIEVPHLKEKESLKLHNLELEEKFTTPPNRYSEAGLIKELEKRGIGRPSTYASIIQTLVERKYVAQDGRTLIPTDTGDVVSSFIESNFPVYISDTFTAEMENHLDEIADGKAKYLSILKNFYSPFHKEIEMKEGIEKITNLGPADSNLLCPICGKDMVIKLGKNGKFISCSNYPDCSGALTVDGKELGKNNGIVIGNDPDTNLPIYAIEGKFGAYVQLGDNPDKNDKEAPKPRRASLARGMKPETLTLEQATKLLSLPRELGTHPTLNEPIIANIGRFGPYVGVNREFRSLKKNDDPYTITFERALELLSKPKALPKGTELIRSLGKHPKTGKEIQLLKSKSGTFLRKGLRRIYIPDNMNVGTMTIDDALMLMQSESK</sequence>
<dbReference type="InterPro" id="IPR013825">
    <property type="entry name" value="Topo_IA_cen_sub2"/>
</dbReference>
<protein>
    <recommendedName>
        <fullName evidence="10">DNA topoisomerase 1</fullName>
        <ecNumber evidence="10">5.6.2.1</ecNumber>
    </recommendedName>
    <alternativeName>
        <fullName evidence="10">DNA topoisomerase I</fullName>
    </alternativeName>
</protein>
<dbReference type="InterPro" id="IPR013826">
    <property type="entry name" value="Topo_IA_cen_sub3"/>
</dbReference>
<dbReference type="InterPro" id="IPR013497">
    <property type="entry name" value="Topo_IA_cen"/>
</dbReference>
<keyword evidence="7 10" id="KW-0799">Topoisomerase</keyword>
<dbReference type="Gene3D" id="2.70.20.10">
    <property type="entry name" value="Topoisomerase I, domain 3"/>
    <property type="match status" value="1"/>
</dbReference>
<gene>
    <name evidence="10" type="primary">topA</name>
    <name evidence="13" type="ORF">A2997_00735</name>
</gene>
<dbReference type="PROSITE" id="PS00396">
    <property type="entry name" value="TOPO_IA_1"/>
    <property type="match status" value="1"/>
</dbReference>
<keyword evidence="6" id="KW-0460">Magnesium</keyword>
<dbReference type="Pfam" id="PF01751">
    <property type="entry name" value="Toprim"/>
    <property type="match status" value="1"/>
</dbReference>
<dbReference type="PROSITE" id="PS50880">
    <property type="entry name" value="TOPRIM"/>
    <property type="match status" value="1"/>
</dbReference>
<comment type="catalytic activity">
    <reaction evidence="1 10">
        <text>ATP-independent breakage of single-stranded DNA, followed by passage and rejoining.</text>
        <dbReference type="EC" id="5.6.2.1"/>
    </reaction>
</comment>
<feature type="site" description="Interaction with DNA" evidence="10">
    <location>
        <position position="144"/>
    </location>
</feature>
<dbReference type="InterPro" id="IPR000380">
    <property type="entry name" value="Topo_IA"/>
</dbReference>
<dbReference type="InterPro" id="IPR025589">
    <property type="entry name" value="Toprim_C_rpt"/>
</dbReference>
<dbReference type="InterPro" id="IPR005733">
    <property type="entry name" value="TopoI_bac-type"/>
</dbReference>
<dbReference type="Pfam" id="PF01131">
    <property type="entry name" value="Topoisom_bac"/>
    <property type="match status" value="1"/>
</dbReference>
<evidence type="ECO:0000256" key="4">
    <source>
        <dbReference type="ARBA" id="ARBA00022771"/>
    </source>
</evidence>
<organism evidence="13 14">
    <name type="scientific">Candidatus Nomurabacteria bacterium RIFCSPLOWO2_01_FULL_36_10b</name>
    <dbReference type="NCBI Taxonomy" id="1801766"/>
    <lineage>
        <taxon>Bacteria</taxon>
        <taxon>Candidatus Nomuraibacteriota</taxon>
    </lineage>
</organism>
<evidence type="ECO:0000256" key="7">
    <source>
        <dbReference type="ARBA" id="ARBA00023029"/>
    </source>
</evidence>
<feature type="site" description="Interaction with DNA" evidence="10">
    <location>
        <position position="143"/>
    </location>
</feature>
<evidence type="ECO:0000256" key="9">
    <source>
        <dbReference type="ARBA" id="ARBA00023235"/>
    </source>
</evidence>
<dbReference type="InterPro" id="IPR034149">
    <property type="entry name" value="TOPRIM_TopoI"/>
</dbReference>
<evidence type="ECO:0000256" key="5">
    <source>
        <dbReference type="ARBA" id="ARBA00022833"/>
    </source>
</evidence>
<dbReference type="GO" id="GO:0003917">
    <property type="term" value="F:DNA topoisomerase type I (single strand cut, ATP-independent) activity"/>
    <property type="evidence" value="ECO:0007669"/>
    <property type="project" value="UniProtKB-UniRule"/>
</dbReference>
<feature type="region of interest" description="Interaction with DNA" evidence="10">
    <location>
        <begin position="167"/>
        <end position="172"/>
    </location>
</feature>
<dbReference type="InterPro" id="IPR006171">
    <property type="entry name" value="TOPRIM_dom"/>
</dbReference>
<proteinExistence type="inferred from homology"/>
<feature type="domain" description="Topo IA-type catalytic" evidence="12">
    <location>
        <begin position="133"/>
        <end position="558"/>
    </location>
</feature>
<dbReference type="InterPro" id="IPR003601">
    <property type="entry name" value="Topo_IA_2"/>
</dbReference>
<feature type="active site" description="O-(5'-phospho-DNA)-tyrosine intermediate" evidence="10">
    <location>
        <position position="297"/>
    </location>
</feature>
<feature type="site" description="Interaction with DNA" evidence="10">
    <location>
        <position position="147"/>
    </location>
</feature>
<dbReference type="InterPro" id="IPR013824">
    <property type="entry name" value="Topo_IA_cen_sub1"/>
</dbReference>
<comment type="similarity">
    <text evidence="2 10">Belongs to the type IA topoisomerase family.</text>
</comment>
<evidence type="ECO:0000256" key="10">
    <source>
        <dbReference type="HAMAP-Rule" id="MF_00952"/>
    </source>
</evidence>
<dbReference type="CDD" id="cd00186">
    <property type="entry name" value="TOP1Ac"/>
    <property type="match status" value="1"/>
</dbReference>
<dbReference type="STRING" id="1801766.A2997_00735"/>
<evidence type="ECO:0000313" key="14">
    <source>
        <dbReference type="Proteomes" id="UP000179448"/>
    </source>
</evidence>
<reference evidence="13 14" key="1">
    <citation type="journal article" date="2016" name="Nat. Commun.">
        <title>Thousands of microbial genomes shed light on interconnected biogeochemical processes in an aquifer system.</title>
        <authorList>
            <person name="Anantharaman K."/>
            <person name="Brown C.T."/>
            <person name="Hug L.A."/>
            <person name="Sharon I."/>
            <person name="Castelle C.J."/>
            <person name="Probst A.J."/>
            <person name="Thomas B.C."/>
            <person name="Singh A."/>
            <person name="Wilkins M.J."/>
            <person name="Karaoz U."/>
            <person name="Brodie E.L."/>
            <person name="Williams K.H."/>
            <person name="Hubbard S.S."/>
            <person name="Banfield J.F."/>
        </authorList>
    </citation>
    <scope>NUCLEOTIDE SEQUENCE [LARGE SCALE GENOMIC DNA]</scope>
</reference>
<dbReference type="Gene3D" id="3.40.50.140">
    <property type="match status" value="1"/>
</dbReference>
<name>A0A1F6WNT2_9BACT</name>
<dbReference type="InterPro" id="IPR003602">
    <property type="entry name" value="Topo_IA_DNA-bd_dom"/>
</dbReference>
<evidence type="ECO:0000259" key="12">
    <source>
        <dbReference type="PROSITE" id="PS52039"/>
    </source>
</evidence>
<dbReference type="EMBL" id="MFUQ01000016">
    <property type="protein sequence ID" value="OGI83496.1"/>
    <property type="molecule type" value="Genomic_DNA"/>
</dbReference>
<dbReference type="Pfam" id="PF01396">
    <property type="entry name" value="Zn_ribbon_Top1"/>
    <property type="match status" value="1"/>
</dbReference>
<dbReference type="InterPro" id="IPR023406">
    <property type="entry name" value="Topo_IA_AS"/>
</dbReference>
<dbReference type="SMART" id="SM00493">
    <property type="entry name" value="TOPRIM"/>
    <property type="match status" value="1"/>
</dbReference>
<keyword evidence="5" id="KW-0862">Zinc</keyword>
<dbReference type="CDD" id="cd03363">
    <property type="entry name" value="TOPRIM_TopoIA_TopoI"/>
    <property type="match status" value="1"/>
</dbReference>
<evidence type="ECO:0000256" key="2">
    <source>
        <dbReference type="ARBA" id="ARBA00009446"/>
    </source>
</evidence>
<feature type="site" description="Interaction with DNA" evidence="10">
    <location>
        <position position="159"/>
    </location>
</feature>
<dbReference type="SMART" id="SM00437">
    <property type="entry name" value="TOP1Ac"/>
    <property type="match status" value="1"/>
</dbReference>
<feature type="domain" description="Toprim" evidence="11">
    <location>
        <begin position="1"/>
        <end position="113"/>
    </location>
</feature>
<dbReference type="Gene3D" id="3.30.65.10">
    <property type="entry name" value="Bacterial Topoisomerase I, domain 1"/>
    <property type="match status" value="1"/>
</dbReference>
<dbReference type="PRINTS" id="PR00417">
    <property type="entry name" value="PRTPISMRASEI"/>
</dbReference>
<dbReference type="SMART" id="SM00436">
    <property type="entry name" value="TOP1Bc"/>
    <property type="match status" value="1"/>
</dbReference>
<dbReference type="InterPro" id="IPR028612">
    <property type="entry name" value="Topoisom_1_IA"/>
</dbReference>
<dbReference type="GO" id="GO:0003677">
    <property type="term" value="F:DNA binding"/>
    <property type="evidence" value="ECO:0007669"/>
    <property type="project" value="UniProtKB-KW"/>
</dbReference>
<keyword evidence="9 10" id="KW-0413">Isomerase</keyword>
<dbReference type="SUPFAM" id="SSF56712">
    <property type="entry name" value="Prokaryotic type I DNA topoisomerase"/>
    <property type="match status" value="1"/>
</dbReference>
<evidence type="ECO:0000256" key="8">
    <source>
        <dbReference type="ARBA" id="ARBA00023125"/>
    </source>
</evidence>
<accession>A0A1F6WNT2</accession>
<feature type="site" description="Interaction with DNA" evidence="10">
    <location>
        <position position="152"/>
    </location>
</feature>
<dbReference type="GO" id="GO:0008270">
    <property type="term" value="F:zinc ion binding"/>
    <property type="evidence" value="ECO:0007669"/>
    <property type="project" value="UniProtKB-KW"/>
</dbReference>
<evidence type="ECO:0000259" key="11">
    <source>
        <dbReference type="PROSITE" id="PS50880"/>
    </source>
</evidence>
<dbReference type="HAMAP" id="MF_00952">
    <property type="entry name" value="Topoisom_1_prok"/>
    <property type="match status" value="1"/>
</dbReference>
<dbReference type="GO" id="GO:0006265">
    <property type="term" value="P:DNA topological change"/>
    <property type="evidence" value="ECO:0007669"/>
    <property type="project" value="UniProtKB-UniRule"/>
</dbReference>
<dbReference type="NCBIfam" id="TIGR01051">
    <property type="entry name" value="topA_bact"/>
    <property type="match status" value="1"/>
</dbReference>
<dbReference type="Pfam" id="PF13368">
    <property type="entry name" value="Toprim_C_rpt"/>
    <property type="match status" value="1"/>
</dbReference>
<evidence type="ECO:0000256" key="3">
    <source>
        <dbReference type="ARBA" id="ARBA00022723"/>
    </source>
</evidence>
<keyword evidence="3" id="KW-0479">Metal-binding</keyword>
<keyword evidence="4" id="KW-0863">Zinc-finger</keyword>
<comment type="subunit">
    <text evidence="10">Monomer.</text>
</comment>
<dbReference type="PANTHER" id="PTHR42785:SF1">
    <property type="entry name" value="DNA TOPOISOMERASE"/>
    <property type="match status" value="1"/>
</dbReference>
<dbReference type="Proteomes" id="UP000179448">
    <property type="component" value="Unassembled WGS sequence"/>
</dbReference>
<dbReference type="EC" id="5.6.2.1" evidence="10"/>
<dbReference type="PROSITE" id="PS52039">
    <property type="entry name" value="TOPO_IA_2"/>
    <property type="match status" value="1"/>
</dbReference>
<dbReference type="PANTHER" id="PTHR42785">
    <property type="entry name" value="DNA TOPOISOMERASE, TYPE IA, CORE"/>
    <property type="match status" value="1"/>
</dbReference>